<dbReference type="CDD" id="cd23817">
    <property type="entry name" value="RWD-RWDD4"/>
    <property type="match status" value="1"/>
</dbReference>
<dbReference type="InterPro" id="IPR036322">
    <property type="entry name" value="WD40_repeat_dom_sf"/>
</dbReference>
<dbReference type="Gene3D" id="2.130.10.10">
    <property type="entry name" value="YVTN repeat-like/Quinoprotein amine dehydrogenase"/>
    <property type="match status" value="2"/>
</dbReference>
<keyword evidence="8" id="KW-1185">Reference proteome</keyword>
<evidence type="ECO:0000256" key="2">
    <source>
        <dbReference type="ARBA" id="ARBA00022737"/>
    </source>
</evidence>
<gene>
    <name evidence="7" type="ORF">KC01_LOCUS20177</name>
</gene>
<feature type="compositionally biased region" description="Basic and acidic residues" evidence="4">
    <location>
        <begin position="216"/>
        <end position="229"/>
    </location>
</feature>
<evidence type="ECO:0000256" key="1">
    <source>
        <dbReference type="ARBA" id="ARBA00022574"/>
    </source>
</evidence>
<feature type="region of interest" description="Disordered" evidence="4">
    <location>
        <begin position="1917"/>
        <end position="1949"/>
    </location>
</feature>
<feature type="region of interest" description="Disordered" evidence="4">
    <location>
        <begin position="130"/>
        <end position="161"/>
    </location>
</feature>
<proteinExistence type="inferred from homology"/>
<name>A0AAV2KL95_KNICA</name>
<evidence type="ECO:0000313" key="7">
    <source>
        <dbReference type="EMBL" id="CAL1590701.1"/>
    </source>
</evidence>
<evidence type="ECO:0000259" key="5">
    <source>
        <dbReference type="PROSITE" id="PS50837"/>
    </source>
</evidence>
<dbReference type="InterPro" id="IPR001680">
    <property type="entry name" value="WD40_rpt"/>
</dbReference>
<dbReference type="SMART" id="SM00591">
    <property type="entry name" value="RWD"/>
    <property type="match status" value="1"/>
</dbReference>
<dbReference type="SUPFAM" id="SSF52540">
    <property type="entry name" value="P-loop containing nucleoside triphosphate hydrolases"/>
    <property type="match status" value="1"/>
</dbReference>
<dbReference type="PANTHER" id="PTHR19871:SF43">
    <property type="entry name" value="SI:CH211-212K18.6"/>
    <property type="match status" value="1"/>
</dbReference>
<dbReference type="PANTHER" id="PTHR19871">
    <property type="entry name" value="BETA TRANSDUCIN-RELATED PROTEIN"/>
    <property type="match status" value="1"/>
</dbReference>
<sequence>MTAKEEQEMELEALRSIYEGDDCFKEISPVNFQYRIGDLEDSKAFILDFSWPDTYPETAPQMSLDAFFNNKISPETKQFILSKLEEQVDANLGTAMMYTLFEWAKENQESLMENHRPVVQSVTLISNNEVTTTAPAKKKEKKEQLTKSQKRRMVSKTDNKGELPRGWDWVDVIKVKSKTSGSLGDSSGHEESKKPSVSHGEFKGNKTGNMMNDSSGRSDEEKEDRRNGFSERQNQNALDLTNGENVERVEDDGRVTVYICGGYRDSGAERAALMETVYPRLYLYCKQRGCDFRMLDLRCGLRNSICEHHDTVQLHLETLRQCQQSHCFCFILFVGQKYEVRRLPSAIQKEDFESILQLLEKDKELISKNKAVNFTWPSPRPDISSDLTKKHFQESVYGHYLSFGDEAVNAEEQTDKAFSDEEEARLSPVQDRSVGDVMKELSLFKMWYRLDTNSLPPVYRLLPVSTHQPDIRSSDRRRQKLARLAWTGTLHTLWQVLHFRAAAAVGKQQASILLRTVLDWELEQGVESVDHAPPENHCHCYKREIPDLLDNVENKHAALYVDLLRGQTRLDPVLSLQHQQFVDRIHSKLRHTNIYERKVGWGRTGLDPKHNRSHQFYTERICAHVHRTVVNSINKITKKTDKHDTYKQMRRAVMEAQIQEEIKRHQQHCRNLAKNFTLRQTFLDDVEKAWRSSRRILLLGSPGLGKTCVMAAIAQKAPNWFFGTVKILVVFIGYSGESRNIRLVLKSVCVQLAEAYRPQTELSEGLPQLVNELHSLLALVDSDRPAVILLDGLDELSDEHGPELSWILSPLPPNVYLVVSATTNSACTEILLSGQFTVLSLPSLTTEDIIAALESKLHQDQRRLQPEQWETLLQACQSCPCPLYLETAYSESRHWTSHTAQSCLNLPDSLQELYGVMLSRLERDMGKQLVRRVCMLMSISRHGATEEEILHLLSKDGKVLREASHSSLPHIRWVHLKQQLGSHLREVRTDRTWVYRWAHSELCRLCLDRYFRNEESRMAVHADLGDYYRGRSPNSHIFQPTVWVDVEEDKLKSHWFNLRKLRGLPFHLVHSGQIVPFLVECVFNYEFLLHKAWGTSVLEIEEDLKKAVLPDKEVIDVEVLSGALGLSRAVLLQDPCQLASQLMGRLGTMVMEDRPVAKGDRLKFQLLHTLLDQCSRSSLPVLLPSSTCLLPPRGLQHTLLAGPLNCVTALGGSQQSTTAVTCEVDGSIQFWDLEQRRIIRGLDPAGELVADSLNIGLNDTMLVARMGQDLQVRTVDTGRVVYSESESVDVPIVTIASNGRLLVVFYDGTPRVKVFDLANSCSLLHSTTISLTSEPIHKNNSYVLSSNSIKDFVLFAHRSGCEAGVFSAEEGRVLMVVSARHAAASIQAVDMTEEYLLLFCRYPFRQDSELLHIELYSTQSFQYERSILGCTQDAISQVTVNRAGTHAVAFCCSQKTGITGVVTWNLETEDHKHVTHFPGILKKGLCYDMGLCLGVCSGERCVRLWDLRSRITDQTLTYNIHKSRSDGTKELVTTGEKPRYAVCLSERPGTVLVWNLGRQRFSCRPVSTQHGLFSAADVVLVHGLSLFILTDRSSGRTKAPACFQTLLVFDLIKRSYVRRQTGLAIIPCPQSEFRLLENGATLLGLSETRDHLILWDLSSGSIKQRMDCGDFRDQQQPPEAQTILLWDIQTGRQDASLRKQEDKTEQSEEGRAIEQFVISGDQQVVVCSYFSHQLKVFNLASQNPLHTLEDRSCLLTLSTAAITHSGSHLVLTHYNQETRSPGLTLWDLQTGKVEQDLEQEPEVSSVALTDDGRRVVFGITGSNRLKVWEPLRKSVKSVCGDESLRIQAFSSLYLTEGGTKALLLSGHLSLWDVEESQFLSTLSVDSTVSCLRPLDGGRVRLLVGLSHSPALVTVTYTSGNNSSSSGGGLQWGSRAEDLFDESSSSEDEA</sequence>
<organism evidence="7 8">
    <name type="scientific">Knipowitschia caucasica</name>
    <name type="common">Caucasian dwarf goby</name>
    <name type="synonym">Pomatoschistus caucasicus</name>
    <dbReference type="NCBI Taxonomy" id="637954"/>
    <lineage>
        <taxon>Eukaryota</taxon>
        <taxon>Metazoa</taxon>
        <taxon>Chordata</taxon>
        <taxon>Craniata</taxon>
        <taxon>Vertebrata</taxon>
        <taxon>Euteleostomi</taxon>
        <taxon>Actinopterygii</taxon>
        <taxon>Neopterygii</taxon>
        <taxon>Teleostei</taxon>
        <taxon>Neoteleostei</taxon>
        <taxon>Acanthomorphata</taxon>
        <taxon>Gobiaria</taxon>
        <taxon>Gobiiformes</taxon>
        <taxon>Gobioidei</taxon>
        <taxon>Gobiidae</taxon>
        <taxon>Gobiinae</taxon>
        <taxon>Knipowitschia</taxon>
    </lineage>
</organism>
<dbReference type="Gene3D" id="3.10.110.10">
    <property type="entry name" value="Ubiquitin Conjugating Enzyme"/>
    <property type="match status" value="1"/>
</dbReference>
<keyword evidence="1" id="KW-0853">WD repeat</keyword>
<evidence type="ECO:0000256" key="3">
    <source>
        <dbReference type="ARBA" id="ARBA00038452"/>
    </source>
</evidence>
<feature type="domain" description="NACHT" evidence="5">
    <location>
        <begin position="694"/>
        <end position="825"/>
    </location>
</feature>
<dbReference type="SUPFAM" id="SSF54495">
    <property type="entry name" value="UBC-like"/>
    <property type="match status" value="1"/>
</dbReference>
<dbReference type="Pfam" id="PF25469">
    <property type="entry name" value="WHD_NWD1"/>
    <property type="match status" value="1"/>
</dbReference>
<dbReference type="PROSITE" id="PS50837">
    <property type="entry name" value="NACHT"/>
    <property type="match status" value="1"/>
</dbReference>
<dbReference type="PROSITE" id="PS50908">
    <property type="entry name" value="RWD"/>
    <property type="match status" value="1"/>
</dbReference>
<feature type="compositionally biased region" description="Polar residues" evidence="4">
    <location>
        <begin position="206"/>
        <end position="215"/>
    </location>
</feature>
<keyword evidence="2" id="KW-0677">Repeat</keyword>
<dbReference type="Gene3D" id="3.40.50.300">
    <property type="entry name" value="P-loop containing nucleotide triphosphate hydrolases"/>
    <property type="match status" value="1"/>
</dbReference>
<feature type="compositionally biased region" description="Basic and acidic residues" evidence="4">
    <location>
        <begin position="187"/>
        <end position="204"/>
    </location>
</feature>
<dbReference type="InterPro" id="IPR027417">
    <property type="entry name" value="P-loop_NTPase"/>
</dbReference>
<dbReference type="Proteomes" id="UP001497482">
    <property type="component" value="Chromosome 19"/>
</dbReference>
<dbReference type="InterPro" id="IPR011047">
    <property type="entry name" value="Quinoprotein_ADH-like_sf"/>
</dbReference>
<feature type="region of interest" description="Disordered" evidence="4">
    <location>
        <begin position="179"/>
        <end position="246"/>
    </location>
</feature>
<evidence type="ECO:0008006" key="9">
    <source>
        <dbReference type="Google" id="ProtNLM"/>
    </source>
</evidence>
<comment type="similarity">
    <text evidence="3">Belongs to the WD repeat WDR59 family.</text>
</comment>
<evidence type="ECO:0000256" key="4">
    <source>
        <dbReference type="SAM" id="MobiDB-lite"/>
    </source>
</evidence>
<dbReference type="InterPro" id="IPR006575">
    <property type="entry name" value="RWD_dom"/>
</dbReference>
<accession>A0AAV2KL95</accession>
<dbReference type="SUPFAM" id="SSF50978">
    <property type="entry name" value="WD40 repeat-like"/>
    <property type="match status" value="1"/>
</dbReference>
<dbReference type="SUPFAM" id="SSF50998">
    <property type="entry name" value="Quinoprotein alcohol dehydrogenase-like"/>
    <property type="match status" value="1"/>
</dbReference>
<protein>
    <recommendedName>
        <fullName evidence="9">RWD domain-containing protein</fullName>
    </recommendedName>
</protein>
<dbReference type="PROSITE" id="PS00678">
    <property type="entry name" value="WD_REPEATS_1"/>
    <property type="match status" value="1"/>
</dbReference>
<dbReference type="InterPro" id="IPR007111">
    <property type="entry name" value="NACHT_NTPase"/>
</dbReference>
<evidence type="ECO:0000259" key="6">
    <source>
        <dbReference type="PROSITE" id="PS50908"/>
    </source>
</evidence>
<reference evidence="7 8" key="1">
    <citation type="submission" date="2024-04" db="EMBL/GenBank/DDBJ databases">
        <authorList>
            <person name="Waldvogel A.-M."/>
            <person name="Schoenle A."/>
        </authorList>
    </citation>
    <scope>NUCLEOTIDE SEQUENCE [LARGE SCALE GENOMIC DNA]</scope>
</reference>
<dbReference type="InterPro" id="IPR016135">
    <property type="entry name" value="UBQ-conjugating_enzyme/RWD"/>
</dbReference>
<dbReference type="Pfam" id="PF05773">
    <property type="entry name" value="RWD"/>
    <property type="match status" value="1"/>
</dbReference>
<feature type="compositionally biased region" description="Acidic residues" evidence="4">
    <location>
        <begin position="1938"/>
        <end position="1949"/>
    </location>
</feature>
<dbReference type="Pfam" id="PF05729">
    <property type="entry name" value="NACHT"/>
    <property type="match status" value="1"/>
</dbReference>
<dbReference type="InterPro" id="IPR019775">
    <property type="entry name" value="WD40_repeat_CS"/>
</dbReference>
<dbReference type="InterPro" id="IPR057588">
    <property type="entry name" value="NWD1/2-like_WH"/>
</dbReference>
<dbReference type="EMBL" id="OZ035841">
    <property type="protein sequence ID" value="CAL1590701.1"/>
    <property type="molecule type" value="Genomic_DNA"/>
</dbReference>
<dbReference type="InterPro" id="IPR015943">
    <property type="entry name" value="WD40/YVTN_repeat-like_dom_sf"/>
</dbReference>
<dbReference type="SMART" id="SM00320">
    <property type="entry name" value="WD40"/>
    <property type="match status" value="4"/>
</dbReference>
<feature type="compositionally biased region" description="Polar residues" evidence="4">
    <location>
        <begin position="230"/>
        <end position="244"/>
    </location>
</feature>
<feature type="domain" description="RWD" evidence="6">
    <location>
        <begin position="9"/>
        <end position="111"/>
    </location>
</feature>
<evidence type="ECO:0000313" key="8">
    <source>
        <dbReference type="Proteomes" id="UP001497482"/>
    </source>
</evidence>
<dbReference type="InterPro" id="IPR052752">
    <property type="entry name" value="NACHT-WD_repeat"/>
</dbReference>